<evidence type="ECO:0000313" key="3">
    <source>
        <dbReference type="Proteomes" id="UP001460270"/>
    </source>
</evidence>
<gene>
    <name evidence="2" type="ORF">WMY93_025845</name>
</gene>
<sequence length="132" mass="14493">MGGRGRRSRRSPRVDFGAGMSRIRGASLYPPRCTGMGLGVSVRWLEEGERGICKPEAAVAASRSTEWFFLRRAERGEAGGLGEHLSPAPSRNGRSAGIWYPPQPPAHPPTRLYREDPKPSQGRRKPTSATRL</sequence>
<feature type="region of interest" description="Disordered" evidence="1">
    <location>
        <begin position="1"/>
        <end position="30"/>
    </location>
</feature>
<organism evidence="2 3">
    <name type="scientific">Mugilogobius chulae</name>
    <name type="common">yellowstripe goby</name>
    <dbReference type="NCBI Taxonomy" id="88201"/>
    <lineage>
        <taxon>Eukaryota</taxon>
        <taxon>Metazoa</taxon>
        <taxon>Chordata</taxon>
        <taxon>Craniata</taxon>
        <taxon>Vertebrata</taxon>
        <taxon>Euteleostomi</taxon>
        <taxon>Actinopterygii</taxon>
        <taxon>Neopterygii</taxon>
        <taxon>Teleostei</taxon>
        <taxon>Neoteleostei</taxon>
        <taxon>Acanthomorphata</taxon>
        <taxon>Gobiaria</taxon>
        <taxon>Gobiiformes</taxon>
        <taxon>Gobioidei</taxon>
        <taxon>Gobiidae</taxon>
        <taxon>Gobionellinae</taxon>
        <taxon>Mugilogobius</taxon>
    </lineage>
</organism>
<dbReference type="EMBL" id="JBBPFD010000019">
    <property type="protein sequence ID" value="KAK7886224.1"/>
    <property type="molecule type" value="Genomic_DNA"/>
</dbReference>
<evidence type="ECO:0000313" key="2">
    <source>
        <dbReference type="EMBL" id="KAK7886224.1"/>
    </source>
</evidence>
<dbReference type="Proteomes" id="UP001460270">
    <property type="component" value="Unassembled WGS sequence"/>
</dbReference>
<accession>A0AAW0MXG0</accession>
<proteinExistence type="predicted"/>
<name>A0AAW0MXG0_9GOBI</name>
<reference evidence="3" key="1">
    <citation type="submission" date="2024-04" db="EMBL/GenBank/DDBJ databases">
        <title>Salinicola lusitanus LLJ914,a marine bacterium isolated from the Okinawa Trough.</title>
        <authorList>
            <person name="Li J."/>
        </authorList>
    </citation>
    <scope>NUCLEOTIDE SEQUENCE [LARGE SCALE GENOMIC DNA]</scope>
</reference>
<feature type="region of interest" description="Disordered" evidence="1">
    <location>
        <begin position="78"/>
        <end position="132"/>
    </location>
</feature>
<evidence type="ECO:0000256" key="1">
    <source>
        <dbReference type="SAM" id="MobiDB-lite"/>
    </source>
</evidence>
<comment type="caution">
    <text evidence="2">The sequence shown here is derived from an EMBL/GenBank/DDBJ whole genome shotgun (WGS) entry which is preliminary data.</text>
</comment>
<dbReference type="AlphaFoldDB" id="A0AAW0MXG0"/>
<protein>
    <submittedName>
        <fullName evidence="2">Uncharacterized protein</fullName>
    </submittedName>
</protein>
<feature type="compositionally biased region" description="Basic residues" evidence="1">
    <location>
        <begin position="1"/>
        <end position="11"/>
    </location>
</feature>
<keyword evidence="3" id="KW-1185">Reference proteome</keyword>